<accession>A0ACC5R5S7</accession>
<comment type="caution">
    <text evidence="1">The sequence shown here is derived from an EMBL/GenBank/DDBJ whole genome shotgun (WGS) entry which is preliminary data.</text>
</comment>
<keyword evidence="2" id="KW-1185">Reference proteome</keyword>
<evidence type="ECO:0000313" key="2">
    <source>
        <dbReference type="Proteomes" id="UP000616151"/>
    </source>
</evidence>
<evidence type="ECO:0000313" key="1">
    <source>
        <dbReference type="EMBL" id="MBK1868002.1"/>
    </source>
</evidence>
<dbReference type="Proteomes" id="UP000616151">
    <property type="component" value="Unassembled WGS sequence"/>
</dbReference>
<name>A0ACC5R5S7_9HYPH</name>
<proteinExistence type="predicted"/>
<gene>
    <name evidence="1" type="ORF">JHL16_16715</name>
</gene>
<protein>
    <submittedName>
        <fullName evidence="1">Metal-sensing transcriptional repressor</fullName>
    </submittedName>
</protein>
<organism evidence="1 2">
    <name type="scientific">Taklimakanibacter albus</name>
    <dbReference type="NCBI Taxonomy" id="2800327"/>
    <lineage>
        <taxon>Bacteria</taxon>
        <taxon>Pseudomonadati</taxon>
        <taxon>Pseudomonadota</taxon>
        <taxon>Alphaproteobacteria</taxon>
        <taxon>Hyphomicrobiales</taxon>
        <taxon>Aestuariivirgaceae</taxon>
        <taxon>Taklimakanibacter</taxon>
    </lineage>
</organism>
<dbReference type="EMBL" id="JAENHL010000007">
    <property type="protein sequence ID" value="MBK1868002.1"/>
    <property type="molecule type" value="Genomic_DNA"/>
</dbReference>
<reference evidence="1" key="1">
    <citation type="submission" date="2021-01" db="EMBL/GenBank/DDBJ databases">
        <authorList>
            <person name="Sun Q."/>
        </authorList>
    </citation>
    <scope>NUCLEOTIDE SEQUENCE</scope>
    <source>
        <strain evidence="1">YIM B02566</strain>
    </source>
</reference>
<sequence length="88" mass="9666">MPKHQHKSHPDIVKRLRRVEGQIRSIAAMIEDGRGCLDVAQQLAAATSALTGAKDHFIRDHIDHCLVTAAGSTGRTQLNELKAITKFL</sequence>